<dbReference type="Proteomes" id="UP000076632">
    <property type="component" value="Unassembled WGS sequence"/>
</dbReference>
<feature type="region of interest" description="Disordered" evidence="8">
    <location>
        <begin position="1"/>
        <end position="20"/>
    </location>
</feature>
<dbReference type="STRING" id="1328760.A0A165GBR6"/>
<dbReference type="GeneID" id="28895016"/>
<keyword evidence="7" id="KW-0503">Monooxygenase</keyword>
<dbReference type="InterPro" id="IPR020946">
    <property type="entry name" value="Flavin_mOase-like"/>
</dbReference>
<comment type="similarity">
    <text evidence="2">Belongs to the FAD-binding monooxygenase family.</text>
</comment>
<accession>A0A165GBR6</accession>
<keyword evidence="10" id="KW-1185">Reference proteome</keyword>
<dbReference type="SUPFAM" id="SSF51905">
    <property type="entry name" value="FAD/NAD(P)-binding domain"/>
    <property type="match status" value="2"/>
</dbReference>
<evidence type="ECO:0000256" key="8">
    <source>
        <dbReference type="SAM" id="MobiDB-lite"/>
    </source>
</evidence>
<dbReference type="InterPro" id="IPR050775">
    <property type="entry name" value="FAD-binding_Monooxygenases"/>
</dbReference>
<evidence type="ECO:0000256" key="1">
    <source>
        <dbReference type="ARBA" id="ARBA00001974"/>
    </source>
</evidence>
<evidence type="ECO:0000256" key="6">
    <source>
        <dbReference type="ARBA" id="ARBA00023002"/>
    </source>
</evidence>
<dbReference type="AlphaFoldDB" id="A0A165GBR6"/>
<dbReference type="Pfam" id="PF00743">
    <property type="entry name" value="FMO-like"/>
    <property type="match status" value="1"/>
</dbReference>
<dbReference type="PANTHER" id="PTHR43098:SF3">
    <property type="entry name" value="L-ORNITHINE N(5)-MONOOXYGENASE-RELATED"/>
    <property type="match status" value="1"/>
</dbReference>
<dbReference type="OrthoDB" id="66881at2759"/>
<evidence type="ECO:0000256" key="5">
    <source>
        <dbReference type="ARBA" id="ARBA00022857"/>
    </source>
</evidence>
<dbReference type="OMA" id="QGNWILQ"/>
<dbReference type="PANTHER" id="PTHR43098">
    <property type="entry name" value="L-ORNITHINE N(5)-MONOOXYGENASE-RELATED"/>
    <property type="match status" value="1"/>
</dbReference>
<dbReference type="InterPro" id="IPR036188">
    <property type="entry name" value="FAD/NAD-bd_sf"/>
</dbReference>
<gene>
    <name evidence="9" type="ORF">L228DRAFT_211066</name>
</gene>
<evidence type="ECO:0000313" key="10">
    <source>
        <dbReference type="Proteomes" id="UP000076632"/>
    </source>
</evidence>
<organism evidence="9 10">
    <name type="scientific">Xylona heveae (strain CBS 132557 / TC161)</name>
    <dbReference type="NCBI Taxonomy" id="1328760"/>
    <lineage>
        <taxon>Eukaryota</taxon>
        <taxon>Fungi</taxon>
        <taxon>Dikarya</taxon>
        <taxon>Ascomycota</taxon>
        <taxon>Pezizomycotina</taxon>
        <taxon>Xylonomycetes</taxon>
        <taxon>Xylonales</taxon>
        <taxon>Xylonaceae</taxon>
        <taxon>Xylona</taxon>
    </lineage>
</organism>
<keyword evidence="6" id="KW-0560">Oxidoreductase</keyword>
<keyword evidence="3" id="KW-0285">Flavoprotein</keyword>
<sequence length="552" mass="62958">MQNGHSETNGHRSPPPPTGEVHELEDLDALVVGAGFSGLWQLYNLRKAGFKVKAFESGHNLGGIWYFNRYPGARVDSDVPLYEYSLEELWRGWNWTEKFPGWQELRAYFDYVEKKLDLKKDIRFNAKVTKAVWDNDKNQWDVWASDGSHVRTRFLILTVGFAAKRYTPYIKGLDTFLGECHHTGDWPEEGVVYEGKRVGVIGTGASGVQVIQTVGPKVKHLTVFQRTPNLAVAMQQEKLDKVNDKSDYPEIFRMRTNTFAGYHFDNSDKKTFEVSPEERLAHYESLWQAGGFRFWLGTFNDMLWDQAANEEAYKFWREKVRARINDPVKKELLAPMKAPHAFGTKRPSLEQTYYEVYNQPNVDLINLRENPIDEITPLGVKTADGVTHELDLLVLATGFDSVTGSLLNIDIEGVHGAKLEAKWKHGTWTYLGMTTADFPNMFFPYGPQAPTAFCNGPTCAELQGDWVIDCLKYLRAKNLQKIDTLHEAEDAWRKHATELNDASLFPGTSSWYMGANVPGKPREVLNYIGGLRQYNQRISEVAENDYRGFVTV</sequence>
<dbReference type="GO" id="GO:0050660">
    <property type="term" value="F:flavin adenine dinucleotide binding"/>
    <property type="evidence" value="ECO:0007669"/>
    <property type="project" value="InterPro"/>
</dbReference>
<dbReference type="InParanoid" id="A0A165GBR6"/>
<keyword evidence="4" id="KW-0274">FAD</keyword>
<dbReference type="RefSeq" id="XP_018187552.1">
    <property type="nucleotide sequence ID" value="XM_018329879.1"/>
</dbReference>
<evidence type="ECO:0000256" key="4">
    <source>
        <dbReference type="ARBA" id="ARBA00022827"/>
    </source>
</evidence>
<evidence type="ECO:0000256" key="3">
    <source>
        <dbReference type="ARBA" id="ARBA00022630"/>
    </source>
</evidence>
<dbReference type="Gene3D" id="3.50.50.60">
    <property type="entry name" value="FAD/NAD(P)-binding domain"/>
    <property type="match status" value="3"/>
</dbReference>
<comment type="cofactor">
    <cofactor evidence="1">
        <name>FAD</name>
        <dbReference type="ChEBI" id="CHEBI:57692"/>
    </cofactor>
</comment>
<protein>
    <submittedName>
        <fullName evidence="9">FAD dependent oxidoreductase</fullName>
    </submittedName>
</protein>
<evidence type="ECO:0000313" key="9">
    <source>
        <dbReference type="EMBL" id="KZF21997.1"/>
    </source>
</evidence>
<evidence type="ECO:0000256" key="7">
    <source>
        <dbReference type="ARBA" id="ARBA00023033"/>
    </source>
</evidence>
<keyword evidence="5" id="KW-0521">NADP</keyword>
<name>A0A165GBR6_XYLHT</name>
<reference evidence="9 10" key="1">
    <citation type="journal article" date="2016" name="Fungal Biol.">
        <title>The genome of Xylona heveae provides a window into fungal endophytism.</title>
        <authorList>
            <person name="Gazis R."/>
            <person name="Kuo A."/>
            <person name="Riley R."/>
            <person name="LaButti K."/>
            <person name="Lipzen A."/>
            <person name="Lin J."/>
            <person name="Amirebrahimi M."/>
            <person name="Hesse C.N."/>
            <person name="Spatafora J.W."/>
            <person name="Henrissat B."/>
            <person name="Hainaut M."/>
            <person name="Grigoriev I.V."/>
            <person name="Hibbett D.S."/>
        </authorList>
    </citation>
    <scope>NUCLEOTIDE SEQUENCE [LARGE SCALE GENOMIC DNA]</scope>
    <source>
        <strain evidence="9 10">TC161</strain>
    </source>
</reference>
<dbReference type="GO" id="GO:0004499">
    <property type="term" value="F:N,N-dimethylaniline monooxygenase activity"/>
    <property type="evidence" value="ECO:0007669"/>
    <property type="project" value="InterPro"/>
</dbReference>
<evidence type="ECO:0000256" key="2">
    <source>
        <dbReference type="ARBA" id="ARBA00010139"/>
    </source>
</evidence>
<proteinExistence type="inferred from homology"/>
<dbReference type="GO" id="GO:0050661">
    <property type="term" value="F:NADP binding"/>
    <property type="evidence" value="ECO:0007669"/>
    <property type="project" value="InterPro"/>
</dbReference>
<dbReference type="EMBL" id="KV407459">
    <property type="protein sequence ID" value="KZF21997.1"/>
    <property type="molecule type" value="Genomic_DNA"/>
</dbReference>